<proteinExistence type="predicted"/>
<accession>A0A1I7WP57</accession>
<sequence>MCVGRINCFVSMLLGDKINK</sequence>
<organism evidence="1 2">
    <name type="scientific">Heterorhabditis bacteriophora</name>
    <name type="common">Entomopathogenic nematode worm</name>
    <dbReference type="NCBI Taxonomy" id="37862"/>
    <lineage>
        <taxon>Eukaryota</taxon>
        <taxon>Metazoa</taxon>
        <taxon>Ecdysozoa</taxon>
        <taxon>Nematoda</taxon>
        <taxon>Chromadorea</taxon>
        <taxon>Rhabditida</taxon>
        <taxon>Rhabditina</taxon>
        <taxon>Rhabditomorpha</taxon>
        <taxon>Strongyloidea</taxon>
        <taxon>Heterorhabditidae</taxon>
        <taxon>Heterorhabditis</taxon>
    </lineage>
</organism>
<dbReference type="AlphaFoldDB" id="A0A1I7WP57"/>
<name>A0A1I7WP57_HETBA</name>
<evidence type="ECO:0000313" key="2">
    <source>
        <dbReference type="WBParaSite" id="Hba_06939"/>
    </source>
</evidence>
<reference evidence="2" key="1">
    <citation type="submission" date="2016-11" db="UniProtKB">
        <authorList>
            <consortium name="WormBaseParasite"/>
        </authorList>
    </citation>
    <scope>IDENTIFICATION</scope>
</reference>
<evidence type="ECO:0000313" key="1">
    <source>
        <dbReference type="Proteomes" id="UP000095283"/>
    </source>
</evidence>
<protein>
    <submittedName>
        <fullName evidence="2">Uncharacterized protein</fullName>
    </submittedName>
</protein>
<keyword evidence="1" id="KW-1185">Reference proteome</keyword>
<dbReference type="WBParaSite" id="Hba_06939">
    <property type="protein sequence ID" value="Hba_06939"/>
    <property type="gene ID" value="Hba_06939"/>
</dbReference>
<dbReference type="Proteomes" id="UP000095283">
    <property type="component" value="Unplaced"/>
</dbReference>